<keyword evidence="5 8" id="KW-0472">Membrane</keyword>
<keyword evidence="2 8" id="KW-0812">Transmembrane</keyword>
<feature type="transmembrane region" description="Helical" evidence="8">
    <location>
        <begin position="12"/>
        <end position="33"/>
    </location>
</feature>
<feature type="region of interest" description="Disordered" evidence="7">
    <location>
        <begin position="427"/>
        <end position="488"/>
    </location>
</feature>
<dbReference type="AlphaFoldDB" id="F2UC10"/>
<accession>F2UC10</accession>
<dbReference type="Gene3D" id="3.90.550.10">
    <property type="entry name" value="Spore Coat Polysaccharide Biosynthesis Protein SpsA, Chain A"/>
    <property type="match status" value="1"/>
</dbReference>
<evidence type="ECO:0000256" key="3">
    <source>
        <dbReference type="ARBA" id="ARBA00022968"/>
    </source>
</evidence>
<evidence type="ECO:0000256" key="5">
    <source>
        <dbReference type="ARBA" id="ARBA00023136"/>
    </source>
</evidence>
<dbReference type="InterPro" id="IPR051292">
    <property type="entry name" value="Xyl/GlcA_transferase"/>
</dbReference>
<keyword evidence="3" id="KW-0735">Signal-anchor</keyword>
<feature type="region of interest" description="Disordered" evidence="7">
    <location>
        <begin position="43"/>
        <end position="63"/>
    </location>
</feature>
<sequence>MRIAGLRRRCGGGTLVSLALVLLVAGSVVMLLAPRPPQHKTWFTGWARQSGGSGHTGARRRRRVGIGEDGSLDVAGDGDSGAAGGRSGLFGFAQVGEPDTAVVRKLVISHGLPPGGCDTVHLAAVSVGYAQSAHLRTMLKSILLHRSLPIHLHVITDDATLPVLDVMLGTWGIRAFNYTLYPGDRHLSAISWVETSHYSGQYPLLKLLLPTLLADVQHVIALDTDLTFRADIAELWRIFAMFEAEEAIGVVENLSGGERRGGRRLCIWRARARVSPHSPLCMASLSCRRSQRNWANVWRDTTRAVLSDNRIGVTATALADQDIINAVLNQHPEWMLLLSCVWNFQLSEHSLAQTQCSARDALVVHWNTRAKDMQATLLDDNAFRALRDAYEISRRVDGALLTSTTLDVACDSHTTAVNNRQQQQQIQIQQQLQHQHQHQQQQQQQKELENQGEDGGGGHTRQSAHRQPRPQLSALSSSSSSSSQSSILGVMGQTSIPRAVRVACPPTYLSALQAPLRVHPYFIAYDASLETESEITLVTHFTLDRLQAFVAMAETWQGPISAAVFISEHDAFTSLAALHLTNVALHVVYQDPDHDGSLYPINRLRNMAISLCRTPYFLHLDVDFSFRSDLHAVLGRHVRAVSIGELNIEASMGAARGTALVVPAFESVSYKRHVPDTKERLLWELSTGQMQPFRVSEWPQGHSATDFARWKQADAPYLIQHQSGFEPYLVLPKTAPPFDETFLGFGWNKVSHIEELVAARFNLFVVPDAYVVHTPHHASADLHAFRANHAYRHCLGAVLASARTRIAHTYAPQGSQHMHRHGLAHADGGD</sequence>
<dbReference type="PANTHER" id="PTHR12270">
    <property type="entry name" value="GLYCOSYLTRANSFERASE-RELATED"/>
    <property type="match status" value="1"/>
</dbReference>
<dbReference type="STRING" id="946362.F2UC10"/>
<organism evidence="10">
    <name type="scientific">Salpingoeca rosetta (strain ATCC 50818 / BSB-021)</name>
    <dbReference type="NCBI Taxonomy" id="946362"/>
    <lineage>
        <taxon>Eukaryota</taxon>
        <taxon>Choanoflagellata</taxon>
        <taxon>Craspedida</taxon>
        <taxon>Salpingoecidae</taxon>
        <taxon>Salpingoeca</taxon>
    </lineage>
</organism>
<name>F2UC10_SALR5</name>
<evidence type="ECO:0000256" key="6">
    <source>
        <dbReference type="ARBA" id="ARBA00023180"/>
    </source>
</evidence>
<evidence type="ECO:0000313" key="10">
    <source>
        <dbReference type="Proteomes" id="UP000007799"/>
    </source>
</evidence>
<evidence type="ECO:0000256" key="2">
    <source>
        <dbReference type="ARBA" id="ARBA00022692"/>
    </source>
</evidence>
<keyword evidence="6" id="KW-0325">Glycoprotein</keyword>
<dbReference type="eggNOG" id="KOG3765">
    <property type="taxonomic scope" value="Eukaryota"/>
</dbReference>
<comment type="subcellular location">
    <subcellularLocation>
        <location evidence="1">Membrane</location>
        <topology evidence="1">Single-pass type II membrane protein</topology>
    </subcellularLocation>
</comment>
<dbReference type="RefSeq" id="XP_004993018.1">
    <property type="nucleotide sequence ID" value="XM_004992961.1"/>
</dbReference>
<feature type="compositionally biased region" description="Low complexity" evidence="7">
    <location>
        <begin position="427"/>
        <end position="445"/>
    </location>
</feature>
<dbReference type="EMBL" id="GL832968">
    <property type="protein sequence ID" value="EGD74117.1"/>
    <property type="molecule type" value="Genomic_DNA"/>
</dbReference>
<dbReference type="FunCoup" id="F2UC10">
    <property type="interactions" value="378"/>
</dbReference>
<evidence type="ECO:0000256" key="4">
    <source>
        <dbReference type="ARBA" id="ARBA00022989"/>
    </source>
</evidence>
<dbReference type="InterPro" id="IPR029044">
    <property type="entry name" value="Nucleotide-diphossugar_trans"/>
</dbReference>
<dbReference type="PANTHER" id="PTHR12270:SF25">
    <property type="entry name" value="GLYCOSYLTRANSFERASE-LIKE PROTEIN LARGE"/>
    <property type="match status" value="1"/>
</dbReference>
<dbReference type="OMA" id="LPCIWNV"/>
<dbReference type="GO" id="GO:0016020">
    <property type="term" value="C:membrane"/>
    <property type="evidence" value="ECO:0007669"/>
    <property type="project" value="UniProtKB-SubCell"/>
</dbReference>
<dbReference type="Pfam" id="PF13896">
    <property type="entry name" value="Glyco_transf_49"/>
    <property type="match status" value="2"/>
</dbReference>
<dbReference type="GeneID" id="16073588"/>
<dbReference type="Proteomes" id="UP000007799">
    <property type="component" value="Unassembled WGS sequence"/>
</dbReference>
<dbReference type="InParanoid" id="F2UC10"/>
<dbReference type="OrthoDB" id="411524at2759"/>
<evidence type="ECO:0000313" key="9">
    <source>
        <dbReference type="EMBL" id="EGD74117.1"/>
    </source>
</evidence>
<gene>
    <name evidence="9" type="ORF">PTSG_06127</name>
</gene>
<dbReference type="SUPFAM" id="SSF53448">
    <property type="entry name" value="Nucleotide-diphospho-sugar transferases"/>
    <property type="match status" value="1"/>
</dbReference>
<proteinExistence type="predicted"/>
<reference evidence="9" key="1">
    <citation type="submission" date="2009-08" db="EMBL/GenBank/DDBJ databases">
        <title>Annotation of Salpingoeca rosetta.</title>
        <authorList>
            <consortium name="The Broad Institute Genome Sequencing Platform"/>
            <person name="Russ C."/>
            <person name="Cuomo C."/>
            <person name="Burger G."/>
            <person name="Gray M.W."/>
            <person name="Holland P.W.H."/>
            <person name="King N."/>
            <person name="Lang F.B.F."/>
            <person name="Roger A.J."/>
            <person name="Ruiz-Trillo I."/>
            <person name="Young S.K."/>
            <person name="Zeng Q."/>
            <person name="Gargeya S."/>
            <person name="Alvarado L."/>
            <person name="Berlin A."/>
            <person name="Chapman S.B."/>
            <person name="Chen Z."/>
            <person name="Freedman E."/>
            <person name="Gellesch M."/>
            <person name="Goldberg J."/>
            <person name="Griggs A."/>
            <person name="Gujja S."/>
            <person name="Heilman E."/>
            <person name="Heiman D."/>
            <person name="Howarth C."/>
            <person name="Mehta T."/>
            <person name="Neiman D."/>
            <person name="Pearson M."/>
            <person name="Roberts A."/>
            <person name="Saif S."/>
            <person name="Shea T."/>
            <person name="Shenoy N."/>
            <person name="Sisk P."/>
            <person name="Stolte C."/>
            <person name="Sykes S."/>
            <person name="White J."/>
            <person name="Yandava C."/>
            <person name="Haas B."/>
            <person name="Nusbaum C."/>
            <person name="Birren B."/>
        </authorList>
    </citation>
    <scope>NUCLEOTIDE SEQUENCE [LARGE SCALE GENOMIC DNA]</scope>
    <source>
        <strain evidence="9">ATCC 50818</strain>
    </source>
</reference>
<feature type="compositionally biased region" description="Low complexity" evidence="7">
    <location>
        <begin position="471"/>
        <end position="486"/>
    </location>
</feature>
<dbReference type="GO" id="GO:0042285">
    <property type="term" value="F:xylosyltransferase activity"/>
    <property type="evidence" value="ECO:0007669"/>
    <property type="project" value="TreeGrafter"/>
</dbReference>
<dbReference type="GO" id="GO:0015020">
    <property type="term" value="F:glucuronosyltransferase activity"/>
    <property type="evidence" value="ECO:0007669"/>
    <property type="project" value="TreeGrafter"/>
</dbReference>
<evidence type="ECO:0000256" key="8">
    <source>
        <dbReference type="SAM" id="Phobius"/>
    </source>
</evidence>
<dbReference type="GO" id="GO:0035269">
    <property type="term" value="P:protein O-linked glycosylation via mannose"/>
    <property type="evidence" value="ECO:0007669"/>
    <property type="project" value="TreeGrafter"/>
</dbReference>
<keyword evidence="4 8" id="KW-1133">Transmembrane helix</keyword>
<dbReference type="KEGG" id="sre:PTSG_06127"/>
<evidence type="ECO:0000256" key="1">
    <source>
        <dbReference type="ARBA" id="ARBA00004606"/>
    </source>
</evidence>
<keyword evidence="10" id="KW-1185">Reference proteome</keyword>
<evidence type="ECO:0000256" key="7">
    <source>
        <dbReference type="SAM" id="MobiDB-lite"/>
    </source>
</evidence>
<protein>
    <submittedName>
        <fullName evidence="9">Gyltl1b protein</fullName>
    </submittedName>
</protein>